<sequence length="121" mass="13479">MDILISTTGSKPIYVQIAEQIQRQILTGELKEGSLLPSIRVLAKELHISVMTSKTAYQELEIQGLIHSVQGKGFYVSPQNTETLEDKKSDLIAGKLEELAEEAKALGIELEQLVKILKRVY</sequence>
<dbReference type="SUPFAM" id="SSF46785">
    <property type="entry name" value="Winged helix' DNA-binding domain"/>
    <property type="match status" value="1"/>
</dbReference>
<accession>A0A7G9WA60</accession>
<evidence type="ECO:0000256" key="1">
    <source>
        <dbReference type="ARBA" id="ARBA00023015"/>
    </source>
</evidence>
<dbReference type="Proteomes" id="UP000516160">
    <property type="component" value="Chromosome"/>
</dbReference>
<dbReference type="AlphaFoldDB" id="A0A7G9WA60"/>
<dbReference type="GO" id="GO:0003700">
    <property type="term" value="F:DNA-binding transcription factor activity"/>
    <property type="evidence" value="ECO:0007669"/>
    <property type="project" value="InterPro"/>
</dbReference>
<organism evidence="5 6">
    <name type="scientific">Alkalicella caledoniensis</name>
    <dbReference type="NCBI Taxonomy" id="2731377"/>
    <lineage>
        <taxon>Bacteria</taxon>
        <taxon>Bacillati</taxon>
        <taxon>Bacillota</taxon>
        <taxon>Clostridia</taxon>
        <taxon>Eubacteriales</taxon>
        <taxon>Proteinivoracaceae</taxon>
        <taxon>Alkalicella</taxon>
    </lineage>
</organism>
<keyword evidence="1" id="KW-0805">Transcription regulation</keyword>
<feature type="domain" description="HTH gntR-type" evidence="4">
    <location>
        <begin position="11"/>
        <end position="79"/>
    </location>
</feature>
<reference evidence="5 6" key="1">
    <citation type="submission" date="2020-07" db="EMBL/GenBank/DDBJ databases">
        <title>Alkalicella. sp. LB2 genome.</title>
        <authorList>
            <person name="Postec A."/>
            <person name="Quemeneur M."/>
        </authorList>
    </citation>
    <scope>NUCLEOTIDE SEQUENCE [LARGE SCALE GENOMIC DNA]</scope>
    <source>
        <strain evidence="5 6">LB2</strain>
    </source>
</reference>
<dbReference type="PANTHER" id="PTHR38445">
    <property type="entry name" value="HTH-TYPE TRANSCRIPTIONAL REPRESSOR YTRA"/>
    <property type="match status" value="1"/>
</dbReference>
<dbReference type="InterPro" id="IPR000524">
    <property type="entry name" value="Tscrpt_reg_HTH_GntR"/>
</dbReference>
<evidence type="ECO:0000256" key="2">
    <source>
        <dbReference type="ARBA" id="ARBA00023125"/>
    </source>
</evidence>
<dbReference type="Pfam" id="PF00392">
    <property type="entry name" value="GntR"/>
    <property type="match status" value="1"/>
</dbReference>
<keyword evidence="2" id="KW-0238">DNA-binding</keyword>
<name>A0A7G9WA60_ALKCA</name>
<dbReference type="GO" id="GO:0003677">
    <property type="term" value="F:DNA binding"/>
    <property type="evidence" value="ECO:0007669"/>
    <property type="project" value="UniProtKB-KW"/>
</dbReference>
<proteinExistence type="predicted"/>
<dbReference type="Gene3D" id="1.10.10.10">
    <property type="entry name" value="Winged helix-like DNA-binding domain superfamily/Winged helix DNA-binding domain"/>
    <property type="match status" value="1"/>
</dbReference>
<keyword evidence="3" id="KW-0804">Transcription</keyword>
<evidence type="ECO:0000256" key="3">
    <source>
        <dbReference type="ARBA" id="ARBA00023163"/>
    </source>
</evidence>
<dbReference type="RefSeq" id="WP_213165952.1">
    <property type="nucleotide sequence ID" value="NZ_CP058559.1"/>
</dbReference>
<protein>
    <submittedName>
        <fullName evidence="5">GntR family transcriptional regulator</fullName>
    </submittedName>
</protein>
<dbReference type="EMBL" id="CP058559">
    <property type="protein sequence ID" value="QNO15572.1"/>
    <property type="molecule type" value="Genomic_DNA"/>
</dbReference>
<dbReference type="InterPro" id="IPR036390">
    <property type="entry name" value="WH_DNA-bd_sf"/>
</dbReference>
<dbReference type="PANTHER" id="PTHR38445:SF7">
    <property type="entry name" value="GNTR-FAMILY TRANSCRIPTIONAL REGULATOR"/>
    <property type="match status" value="1"/>
</dbReference>
<dbReference type="PROSITE" id="PS50949">
    <property type="entry name" value="HTH_GNTR"/>
    <property type="match status" value="1"/>
</dbReference>
<dbReference type="InterPro" id="IPR036388">
    <property type="entry name" value="WH-like_DNA-bd_sf"/>
</dbReference>
<evidence type="ECO:0000313" key="6">
    <source>
        <dbReference type="Proteomes" id="UP000516160"/>
    </source>
</evidence>
<gene>
    <name evidence="5" type="ORF">HYG86_12725</name>
</gene>
<evidence type="ECO:0000313" key="5">
    <source>
        <dbReference type="EMBL" id="QNO15572.1"/>
    </source>
</evidence>
<keyword evidence="6" id="KW-1185">Reference proteome</keyword>
<evidence type="ECO:0000259" key="4">
    <source>
        <dbReference type="PROSITE" id="PS50949"/>
    </source>
</evidence>
<dbReference type="KEGG" id="acae:HYG86_12725"/>
<dbReference type="SMART" id="SM00345">
    <property type="entry name" value="HTH_GNTR"/>
    <property type="match status" value="1"/>
</dbReference>
<dbReference type="CDD" id="cd07377">
    <property type="entry name" value="WHTH_GntR"/>
    <property type="match status" value="1"/>
</dbReference>